<reference evidence="1" key="1">
    <citation type="submission" date="2018-11" db="EMBL/GenBank/DDBJ databases">
        <authorList>
            <consortium name="Pathogen Informatics"/>
        </authorList>
    </citation>
    <scope>NUCLEOTIDE SEQUENCE</scope>
</reference>
<dbReference type="EMBL" id="CAAALY010245421">
    <property type="protein sequence ID" value="VEL33249.1"/>
    <property type="molecule type" value="Genomic_DNA"/>
</dbReference>
<name>A0A3S5ACB2_9PLAT</name>
<dbReference type="Proteomes" id="UP000784294">
    <property type="component" value="Unassembled WGS sequence"/>
</dbReference>
<sequence>MCPGLASPPGLAIADKQNSSSPLSTALRVGLNDSNYKIGDILQFLGVGYLIRCLQPGLAALWFLPSPLNGSHFIAGRKNVFTCSLRQAK</sequence>
<gene>
    <name evidence="1" type="ORF">PXEA_LOCUS26689</name>
</gene>
<dbReference type="AlphaFoldDB" id="A0A3S5ACB2"/>
<organism evidence="1 2">
    <name type="scientific">Protopolystoma xenopodis</name>
    <dbReference type="NCBI Taxonomy" id="117903"/>
    <lineage>
        <taxon>Eukaryota</taxon>
        <taxon>Metazoa</taxon>
        <taxon>Spiralia</taxon>
        <taxon>Lophotrochozoa</taxon>
        <taxon>Platyhelminthes</taxon>
        <taxon>Monogenea</taxon>
        <taxon>Polyopisthocotylea</taxon>
        <taxon>Polystomatidea</taxon>
        <taxon>Polystomatidae</taxon>
        <taxon>Protopolystoma</taxon>
    </lineage>
</organism>
<proteinExistence type="predicted"/>
<evidence type="ECO:0000313" key="2">
    <source>
        <dbReference type="Proteomes" id="UP000784294"/>
    </source>
</evidence>
<comment type="caution">
    <text evidence="1">The sequence shown here is derived from an EMBL/GenBank/DDBJ whole genome shotgun (WGS) entry which is preliminary data.</text>
</comment>
<accession>A0A3S5ACB2</accession>
<keyword evidence="2" id="KW-1185">Reference proteome</keyword>
<evidence type="ECO:0000313" key="1">
    <source>
        <dbReference type="EMBL" id="VEL33249.1"/>
    </source>
</evidence>
<protein>
    <submittedName>
        <fullName evidence="1">Uncharacterized protein</fullName>
    </submittedName>
</protein>